<name>A0ACB7ZQ27_9AGAM</name>
<proteinExistence type="predicted"/>
<keyword evidence="2" id="KW-1185">Reference proteome</keyword>
<protein>
    <submittedName>
        <fullName evidence="1">Uncharacterized protein</fullName>
    </submittedName>
</protein>
<evidence type="ECO:0000313" key="2">
    <source>
        <dbReference type="Proteomes" id="UP000790377"/>
    </source>
</evidence>
<comment type="caution">
    <text evidence="1">The sequence shown here is derived from an EMBL/GenBank/DDBJ whole genome shotgun (WGS) entry which is preliminary data.</text>
</comment>
<dbReference type="EMBL" id="MU269157">
    <property type="protein sequence ID" value="KAH7903170.1"/>
    <property type="molecule type" value="Genomic_DNA"/>
</dbReference>
<dbReference type="Proteomes" id="UP000790377">
    <property type="component" value="Unassembled WGS sequence"/>
</dbReference>
<sequence length="202" mass="23155">MFQCSVTTIIKDGEDLIGGAGRIERSIGWYWMSWSLRYEHLIIDRTFGGTEAKNCASKQDSELTVVMNQGEQKTITELHFKDHESMDRLLAKALSPNRWRQEKIGKKSPDLKDNIYTAFLKPRLRLLRSRDHGVYRRPFSEIDYRAIEGWRADVGVRHEERGNIPPELNWKDVPNISEVLYGRNAGGIDALPAKSSLSPVNL</sequence>
<evidence type="ECO:0000313" key="1">
    <source>
        <dbReference type="EMBL" id="KAH7903170.1"/>
    </source>
</evidence>
<gene>
    <name evidence="1" type="ORF">BJ138DRAFT_1107894</name>
</gene>
<organism evidence="1 2">
    <name type="scientific">Hygrophoropsis aurantiaca</name>
    <dbReference type="NCBI Taxonomy" id="72124"/>
    <lineage>
        <taxon>Eukaryota</taxon>
        <taxon>Fungi</taxon>
        <taxon>Dikarya</taxon>
        <taxon>Basidiomycota</taxon>
        <taxon>Agaricomycotina</taxon>
        <taxon>Agaricomycetes</taxon>
        <taxon>Agaricomycetidae</taxon>
        <taxon>Boletales</taxon>
        <taxon>Coniophorineae</taxon>
        <taxon>Hygrophoropsidaceae</taxon>
        <taxon>Hygrophoropsis</taxon>
    </lineage>
</organism>
<reference evidence="1" key="1">
    <citation type="journal article" date="2021" name="New Phytol.">
        <title>Evolutionary innovations through gain and loss of genes in the ectomycorrhizal Boletales.</title>
        <authorList>
            <person name="Wu G."/>
            <person name="Miyauchi S."/>
            <person name="Morin E."/>
            <person name="Kuo A."/>
            <person name="Drula E."/>
            <person name="Varga T."/>
            <person name="Kohler A."/>
            <person name="Feng B."/>
            <person name="Cao Y."/>
            <person name="Lipzen A."/>
            <person name="Daum C."/>
            <person name="Hundley H."/>
            <person name="Pangilinan J."/>
            <person name="Johnson J."/>
            <person name="Barry K."/>
            <person name="LaButti K."/>
            <person name="Ng V."/>
            <person name="Ahrendt S."/>
            <person name="Min B."/>
            <person name="Choi I.G."/>
            <person name="Park H."/>
            <person name="Plett J.M."/>
            <person name="Magnuson J."/>
            <person name="Spatafora J.W."/>
            <person name="Nagy L.G."/>
            <person name="Henrissat B."/>
            <person name="Grigoriev I.V."/>
            <person name="Yang Z.L."/>
            <person name="Xu J."/>
            <person name="Martin F.M."/>
        </authorList>
    </citation>
    <scope>NUCLEOTIDE SEQUENCE</scope>
    <source>
        <strain evidence="1">ATCC 28755</strain>
    </source>
</reference>
<accession>A0ACB7ZQ27</accession>